<evidence type="ECO:0000313" key="2">
    <source>
        <dbReference type="EMBL" id="SEQ24050.1"/>
    </source>
</evidence>
<name>A0ABY1B8Z6_9PSED</name>
<dbReference type="EMBL" id="FOFP01000004">
    <property type="protein sequence ID" value="SEQ24050.1"/>
    <property type="molecule type" value="Genomic_DNA"/>
</dbReference>
<comment type="caution">
    <text evidence="2">The sequence shown here is derived from an EMBL/GenBank/DDBJ whole genome shotgun (WGS) entry which is preliminary data.</text>
</comment>
<gene>
    <name evidence="2" type="ORF">SAMN05216600_104199</name>
</gene>
<evidence type="ECO:0000313" key="3">
    <source>
        <dbReference type="Proteomes" id="UP000198512"/>
    </source>
</evidence>
<feature type="region of interest" description="Disordered" evidence="1">
    <location>
        <begin position="1"/>
        <end position="59"/>
    </location>
</feature>
<evidence type="ECO:0000256" key="1">
    <source>
        <dbReference type="SAM" id="MobiDB-lite"/>
    </source>
</evidence>
<sequence>MITSSPCRENLNDPDAKPADLADHQRRREDAQVDAELTGGRNDNQGHTPRLDSWLVRRQ</sequence>
<proteinExistence type="predicted"/>
<reference evidence="2 3" key="1">
    <citation type="submission" date="2016-10" db="EMBL/GenBank/DDBJ databases">
        <authorList>
            <person name="Varghese N."/>
            <person name="Submissions S."/>
        </authorList>
    </citation>
    <scope>NUCLEOTIDE SEQUENCE [LARGE SCALE GENOMIC DNA]</scope>
    <source>
        <strain evidence="2 3">CIP 109853</strain>
    </source>
</reference>
<keyword evidence="3" id="KW-1185">Reference proteome</keyword>
<protein>
    <submittedName>
        <fullName evidence="2">Uncharacterized protein</fullName>
    </submittedName>
</protein>
<feature type="compositionally biased region" description="Basic and acidic residues" evidence="1">
    <location>
        <begin position="10"/>
        <end position="31"/>
    </location>
</feature>
<dbReference type="Proteomes" id="UP000198512">
    <property type="component" value="Unassembled WGS sequence"/>
</dbReference>
<dbReference type="RefSeq" id="WP_069517545.1">
    <property type="nucleotide sequence ID" value="NZ_FOFP01000004.1"/>
</dbReference>
<organism evidence="2 3">
    <name type="scientific">Pseudomonas cuatrocienegasensis</name>
    <dbReference type="NCBI Taxonomy" id="543360"/>
    <lineage>
        <taxon>Bacteria</taxon>
        <taxon>Pseudomonadati</taxon>
        <taxon>Pseudomonadota</taxon>
        <taxon>Gammaproteobacteria</taxon>
        <taxon>Pseudomonadales</taxon>
        <taxon>Pseudomonadaceae</taxon>
        <taxon>Pseudomonas</taxon>
    </lineage>
</organism>
<accession>A0ABY1B8Z6</accession>